<accession>A0A2K8N9B3</accession>
<organism evidence="3 4">
    <name type="scientific">Kyrpidia spormannii</name>
    <dbReference type="NCBI Taxonomy" id="2055160"/>
    <lineage>
        <taxon>Bacteria</taxon>
        <taxon>Bacillati</taxon>
        <taxon>Bacillota</taxon>
        <taxon>Bacilli</taxon>
        <taxon>Bacillales</taxon>
        <taxon>Alicyclobacillaceae</taxon>
        <taxon>Kyrpidia</taxon>
    </lineage>
</organism>
<dbReference type="AlphaFoldDB" id="A0A2K8N9B3"/>
<keyword evidence="4" id="KW-1185">Reference proteome</keyword>
<evidence type="ECO:0000259" key="2">
    <source>
        <dbReference type="SMART" id="SM00834"/>
    </source>
</evidence>
<gene>
    <name evidence="3" type="ORF">CVV65_14280</name>
</gene>
<name>A0A2K8N9B3_9BACL</name>
<evidence type="ECO:0000313" key="4">
    <source>
        <dbReference type="Proteomes" id="UP000231932"/>
    </source>
</evidence>
<feature type="compositionally biased region" description="Polar residues" evidence="1">
    <location>
        <begin position="72"/>
        <end position="88"/>
    </location>
</feature>
<sequence>MIGTCPRRDPMPTYAFNCQRCGPFERQMAMKDAQDTCICPFCGEVARRTYGVPNVLKTAGRSTSVRVVEPHNGTNSTVNTERQRQANGSRPGRPWMVGH</sequence>
<feature type="region of interest" description="Disordered" evidence="1">
    <location>
        <begin position="69"/>
        <end position="99"/>
    </location>
</feature>
<evidence type="ECO:0000256" key="1">
    <source>
        <dbReference type="SAM" id="MobiDB-lite"/>
    </source>
</evidence>
<dbReference type="Pfam" id="PF09723">
    <property type="entry name" value="Zn_ribbon_8"/>
    <property type="match status" value="1"/>
</dbReference>
<protein>
    <recommendedName>
        <fullName evidence="2">Putative regulatory protein FmdB zinc ribbon domain-containing protein</fullName>
    </recommendedName>
</protein>
<dbReference type="EMBL" id="CP024955">
    <property type="protein sequence ID" value="ATY85946.1"/>
    <property type="molecule type" value="Genomic_DNA"/>
</dbReference>
<evidence type="ECO:0000313" key="3">
    <source>
        <dbReference type="EMBL" id="ATY85946.1"/>
    </source>
</evidence>
<dbReference type="KEGG" id="kyr:CVV65_14280"/>
<proteinExistence type="predicted"/>
<dbReference type="InterPro" id="IPR013429">
    <property type="entry name" value="Regulatory_FmdB_Zinc_ribbon"/>
</dbReference>
<feature type="domain" description="Putative regulatory protein FmdB zinc ribbon" evidence="2">
    <location>
        <begin position="11"/>
        <end position="51"/>
    </location>
</feature>
<dbReference type="Proteomes" id="UP000231932">
    <property type="component" value="Chromosome"/>
</dbReference>
<dbReference type="NCBIfam" id="TIGR02605">
    <property type="entry name" value="CxxC_CxxC_SSSS"/>
    <property type="match status" value="1"/>
</dbReference>
<reference evidence="4" key="1">
    <citation type="submission" date="2017-11" db="EMBL/GenBank/DDBJ databases">
        <title>Complete Genome Sequence of Kyrpidia sp. Strain EA-1, a thermophilic, hydrogen-oxidizing Bacterium, isolated from the Azores.</title>
        <authorList>
            <person name="Reiner J.E."/>
            <person name="Lapp C.J."/>
            <person name="Bunk B."/>
            <person name="Gescher J."/>
        </authorList>
    </citation>
    <scope>NUCLEOTIDE SEQUENCE [LARGE SCALE GENOMIC DNA]</scope>
    <source>
        <strain evidence="4">EA-1</strain>
    </source>
</reference>
<dbReference type="SMART" id="SM00834">
    <property type="entry name" value="CxxC_CXXC_SSSS"/>
    <property type="match status" value="1"/>
</dbReference>